<dbReference type="EMBL" id="SDWT01000003">
    <property type="protein sequence ID" value="RYB90997.1"/>
    <property type="molecule type" value="Genomic_DNA"/>
</dbReference>
<dbReference type="Proteomes" id="UP000294071">
    <property type="component" value="Unassembled WGS sequence"/>
</dbReference>
<reference evidence="1 2" key="1">
    <citation type="submission" date="2019-01" db="EMBL/GenBank/DDBJ databases">
        <title>Novel species of Nocardioides.</title>
        <authorList>
            <person name="Liu Q."/>
            <person name="Xin Y.-H."/>
        </authorList>
    </citation>
    <scope>NUCLEOTIDE SEQUENCE [LARGE SCALE GENOMIC DNA]</scope>
    <source>
        <strain evidence="1 2">CGMCC 4.6882</strain>
    </source>
</reference>
<protein>
    <submittedName>
        <fullName evidence="1">Uncharacterized protein</fullName>
    </submittedName>
</protein>
<evidence type="ECO:0000313" key="2">
    <source>
        <dbReference type="Proteomes" id="UP000294071"/>
    </source>
</evidence>
<comment type="caution">
    <text evidence="1">The sequence shown here is derived from an EMBL/GenBank/DDBJ whole genome shotgun (WGS) entry which is preliminary data.</text>
</comment>
<name>A0A4Q2RQ51_9ACTN</name>
<accession>A0A4Q2RQ51</accession>
<gene>
    <name evidence="1" type="ORF">EUA93_18860</name>
</gene>
<proteinExistence type="predicted"/>
<dbReference type="AlphaFoldDB" id="A0A4Q2RQ51"/>
<sequence>MTRIKLEVERDPTAGEYVNRIANPSGTLGAWGWLSTTGGSRINYALYGGNPALQYITVGGTTNLFVSAMFKVTGGEQLRAQWDLVDAPVAGYVVQFWWFDINGVGHSTTPSAPQDNITIPSTNYWTAARTVPAGAVFGALTFQVTKADFTHPYPSTGSAFAVRNVRVFSSQSGSLSDASMLANAAAPNVLWTNVLSSTYNAIQVRREEFDLGTLTATIRNSALDPSTTATLRPGRKVRLTALNGATSGTFEPIFTGTVQTADVSYDVPRRKPTDPLHCKIELTAVDAMQALSAIQRRYSVDAVNLLPWVLEGSGITDAMPVPWDCDEIAGHVATATYRAINDNASAADQVALTRDSVSGYAWIDRLGVLRVRSTLAGTAVTIDESMYSSVDLSFDVGRVINSLAIKLLNWSYTDNQMQEDLTETRVSVNSITTWGRRHRDFTMLATTFLNRGGLNTIAAAVFAANATPKITPNSVVLPIRTDAHRVARAFVDLYDLHRVKNTAKAVDENQRVTSIAHDITPEGWLVTVGYSRSATIPIPQQQPAVAVVSA</sequence>
<keyword evidence="2" id="KW-1185">Reference proteome</keyword>
<evidence type="ECO:0000313" key="1">
    <source>
        <dbReference type="EMBL" id="RYB90997.1"/>
    </source>
</evidence>
<organism evidence="1 2">
    <name type="scientific">Nocardioides oleivorans</name>
    <dbReference type="NCBI Taxonomy" id="273676"/>
    <lineage>
        <taxon>Bacteria</taxon>
        <taxon>Bacillati</taxon>
        <taxon>Actinomycetota</taxon>
        <taxon>Actinomycetes</taxon>
        <taxon>Propionibacteriales</taxon>
        <taxon>Nocardioidaceae</taxon>
        <taxon>Nocardioides</taxon>
    </lineage>
</organism>